<feature type="transmembrane region" description="Helical" evidence="1">
    <location>
        <begin position="85"/>
        <end position="103"/>
    </location>
</feature>
<keyword evidence="1" id="KW-1133">Transmembrane helix</keyword>
<keyword evidence="1" id="KW-0472">Membrane</keyword>
<protein>
    <submittedName>
        <fullName evidence="2">Uncharacterized protein</fullName>
    </submittedName>
</protein>
<keyword evidence="1" id="KW-0812">Transmembrane</keyword>
<gene>
    <name evidence="2" type="ORF">MTR67_052345</name>
</gene>
<dbReference type="AlphaFoldDB" id="A0AAF0V5K6"/>
<dbReference type="EMBL" id="CP133623">
    <property type="protein sequence ID" value="WMV58960.1"/>
    <property type="molecule type" value="Genomic_DNA"/>
</dbReference>
<sequence length="123" mass="13538">MFLPMIVNGQKTQLGNKEAEPRKCSTRSSIRLKDLTSVEGLEKCILHFISNGDLSFGIYKAAEDPIVPDLHLSQSKAKGRQPKSLLLFLLLSIACVVNAANSLELAYPIRQSDFPFGEAQGDF</sequence>
<name>A0AAF0V5K6_SOLVR</name>
<keyword evidence="3" id="KW-1185">Reference proteome</keyword>
<proteinExistence type="predicted"/>
<organism evidence="2 3">
    <name type="scientific">Solanum verrucosum</name>
    <dbReference type="NCBI Taxonomy" id="315347"/>
    <lineage>
        <taxon>Eukaryota</taxon>
        <taxon>Viridiplantae</taxon>
        <taxon>Streptophyta</taxon>
        <taxon>Embryophyta</taxon>
        <taxon>Tracheophyta</taxon>
        <taxon>Spermatophyta</taxon>
        <taxon>Magnoliopsida</taxon>
        <taxon>eudicotyledons</taxon>
        <taxon>Gunneridae</taxon>
        <taxon>Pentapetalae</taxon>
        <taxon>asterids</taxon>
        <taxon>lamiids</taxon>
        <taxon>Solanales</taxon>
        <taxon>Solanaceae</taxon>
        <taxon>Solanoideae</taxon>
        <taxon>Solaneae</taxon>
        <taxon>Solanum</taxon>
    </lineage>
</organism>
<reference evidence="2" key="1">
    <citation type="submission" date="2023-08" db="EMBL/GenBank/DDBJ databases">
        <title>A de novo genome assembly of Solanum verrucosum Schlechtendal, a Mexican diploid species geographically isolated from the other diploid A-genome species in potato relatives.</title>
        <authorList>
            <person name="Hosaka K."/>
        </authorList>
    </citation>
    <scope>NUCLEOTIDE SEQUENCE</scope>
    <source>
        <tissue evidence="2">Young leaves</tissue>
    </source>
</reference>
<evidence type="ECO:0000256" key="1">
    <source>
        <dbReference type="SAM" id="Phobius"/>
    </source>
</evidence>
<evidence type="ECO:0000313" key="3">
    <source>
        <dbReference type="Proteomes" id="UP001234989"/>
    </source>
</evidence>
<evidence type="ECO:0000313" key="2">
    <source>
        <dbReference type="EMBL" id="WMV58960.1"/>
    </source>
</evidence>
<accession>A0AAF0V5K6</accession>
<dbReference type="Proteomes" id="UP001234989">
    <property type="component" value="Chromosome 12"/>
</dbReference>